<evidence type="ECO:0000313" key="2">
    <source>
        <dbReference type="EMBL" id="EYC21172.1"/>
    </source>
</evidence>
<feature type="transmembrane region" description="Helical" evidence="1">
    <location>
        <begin position="107"/>
        <end position="126"/>
    </location>
</feature>
<reference evidence="3" key="1">
    <citation type="journal article" date="2015" name="Nat. Genet.">
        <title>The genome and transcriptome of the zoonotic hookworm Ancylostoma ceylanicum identify infection-specific gene families.</title>
        <authorList>
            <person name="Schwarz E.M."/>
            <person name="Hu Y."/>
            <person name="Antoshechkin I."/>
            <person name="Miller M.M."/>
            <person name="Sternberg P.W."/>
            <person name="Aroian R.V."/>
        </authorList>
    </citation>
    <scope>NUCLEOTIDE SEQUENCE</scope>
    <source>
        <strain evidence="3">HY135</strain>
    </source>
</reference>
<gene>
    <name evidence="2" type="primary">Acey_s0020.g38</name>
    <name evidence="2" type="ORF">Y032_0020g38</name>
</gene>
<protein>
    <recommendedName>
        <fullName evidence="4">G-protein coupled receptors family 1 profile domain-containing protein</fullName>
    </recommendedName>
</protein>
<name>A0A016V2D9_9BILA</name>
<evidence type="ECO:0000256" key="1">
    <source>
        <dbReference type="SAM" id="Phobius"/>
    </source>
</evidence>
<evidence type="ECO:0000313" key="3">
    <source>
        <dbReference type="Proteomes" id="UP000024635"/>
    </source>
</evidence>
<keyword evidence="1" id="KW-1133">Transmembrane helix</keyword>
<proteinExistence type="predicted"/>
<dbReference type="Gene3D" id="1.20.1070.10">
    <property type="entry name" value="Rhodopsin 7-helix transmembrane proteins"/>
    <property type="match status" value="1"/>
</dbReference>
<feature type="transmembrane region" description="Helical" evidence="1">
    <location>
        <begin position="146"/>
        <end position="172"/>
    </location>
</feature>
<evidence type="ECO:0008006" key="4">
    <source>
        <dbReference type="Google" id="ProtNLM"/>
    </source>
</evidence>
<dbReference type="EMBL" id="JARK01001356">
    <property type="protein sequence ID" value="EYC21172.1"/>
    <property type="molecule type" value="Genomic_DNA"/>
</dbReference>
<keyword evidence="3" id="KW-1185">Reference proteome</keyword>
<keyword evidence="1" id="KW-0472">Membrane</keyword>
<feature type="transmembrane region" description="Helical" evidence="1">
    <location>
        <begin position="193"/>
        <end position="210"/>
    </location>
</feature>
<organism evidence="2 3">
    <name type="scientific">Ancylostoma ceylanicum</name>
    <dbReference type="NCBI Taxonomy" id="53326"/>
    <lineage>
        <taxon>Eukaryota</taxon>
        <taxon>Metazoa</taxon>
        <taxon>Ecdysozoa</taxon>
        <taxon>Nematoda</taxon>
        <taxon>Chromadorea</taxon>
        <taxon>Rhabditida</taxon>
        <taxon>Rhabditina</taxon>
        <taxon>Rhabditomorpha</taxon>
        <taxon>Strongyloidea</taxon>
        <taxon>Ancylostomatidae</taxon>
        <taxon>Ancylostomatinae</taxon>
        <taxon>Ancylostoma</taxon>
    </lineage>
</organism>
<keyword evidence="1" id="KW-0812">Transmembrane</keyword>
<comment type="caution">
    <text evidence="2">The sequence shown here is derived from an EMBL/GenBank/DDBJ whole genome shotgun (WGS) entry which is preliminary data.</text>
</comment>
<accession>A0A016V2D9</accession>
<dbReference type="AlphaFoldDB" id="A0A016V2D9"/>
<dbReference type="PANTHER" id="PTHR46709">
    <property type="entry name" value="PROTEIN CBG23488-RELATED"/>
    <property type="match status" value="1"/>
</dbReference>
<dbReference type="PANTHER" id="PTHR46709:SF7">
    <property type="entry name" value="G-PROTEIN COUPLED RECEPTORS FAMILY 1 PROFILE DOMAIN-CONTAINING PROTEIN"/>
    <property type="match status" value="1"/>
</dbReference>
<dbReference type="OrthoDB" id="5857538at2759"/>
<sequence length="338" mass="38636">MQKCMMMDDFEFGVRSGAAEVQQCHVQQNQVVIQWCMNMCKNPLNYFIKIALPTSPLLRTEGAFRHCWEMLGSSHSQLPTWYAYRELCWEAPTPNLGAVGRRNSYNLYLLLLSLFDVFIGVSYIAVMSNKVLTNWTASYTLKALWVTYMVPMLTISHIAITASTYLITFAAIERYCITVNSDKVKFLQNHRKTIAFIAVMCGIVSKGTILNELTIMRNPYCIGGLAEWEVRPSSLVMEHQLFNKIWRFYFRLQEHANSLKTVTQSQDKQSVKQKKGQCLARNECANVVLGQETSWKQTAVDELNSTGRSQTVQDRNNFGKKIHAINSLIVDIVMVIDI</sequence>
<dbReference type="Proteomes" id="UP000024635">
    <property type="component" value="Unassembled WGS sequence"/>
</dbReference>
<dbReference type="SUPFAM" id="SSF81321">
    <property type="entry name" value="Family A G protein-coupled receptor-like"/>
    <property type="match status" value="1"/>
</dbReference>